<evidence type="ECO:0000256" key="5">
    <source>
        <dbReference type="ARBA" id="ARBA00041319"/>
    </source>
</evidence>
<dbReference type="FunFam" id="3.30.160.100:FF:000001">
    <property type="entry name" value="Ribosome hibernation promoting factor"/>
    <property type="match status" value="1"/>
</dbReference>
<evidence type="ECO:0000313" key="6">
    <source>
        <dbReference type="EMBL" id="TLX23218.1"/>
    </source>
</evidence>
<name>A0A5R9PKF3_9GAMM</name>
<evidence type="ECO:0000313" key="7">
    <source>
        <dbReference type="Proteomes" id="UP000308508"/>
    </source>
</evidence>
<comment type="subunit">
    <text evidence="3">Associates exclusively with 100S ribosomes, which are dimers of 70S ribosomes.</text>
</comment>
<dbReference type="PANTHER" id="PTHR33231:SF1">
    <property type="entry name" value="30S RIBOSOMAL PROTEIN"/>
    <property type="match status" value="1"/>
</dbReference>
<dbReference type="SUPFAM" id="SSF69754">
    <property type="entry name" value="Ribosome binding protein Y (YfiA homologue)"/>
    <property type="match status" value="1"/>
</dbReference>
<dbReference type="PANTHER" id="PTHR33231">
    <property type="entry name" value="30S RIBOSOMAL PROTEIN"/>
    <property type="match status" value="1"/>
</dbReference>
<dbReference type="Proteomes" id="UP000308508">
    <property type="component" value="Unassembled WGS sequence"/>
</dbReference>
<evidence type="ECO:0000256" key="3">
    <source>
        <dbReference type="ARBA" id="ARBA00038695"/>
    </source>
</evidence>
<sequence>MQIETYGQQMEVTPALRSYVETRFERLGRHFEGDCEIRVQLGLDKPDHKAEANVTLAGRKLHADAVGQDMYAAIDLLVDKLDRLLIKHKEKLVEQRRSEGLARMSADE</sequence>
<organism evidence="6 7">
    <name type="scientific">Thermomonas fusca</name>
    <dbReference type="NCBI Taxonomy" id="215690"/>
    <lineage>
        <taxon>Bacteria</taxon>
        <taxon>Pseudomonadati</taxon>
        <taxon>Pseudomonadota</taxon>
        <taxon>Gammaproteobacteria</taxon>
        <taxon>Lysobacterales</taxon>
        <taxon>Lysobacteraceae</taxon>
        <taxon>Thermomonas</taxon>
    </lineage>
</organism>
<comment type="caution">
    <text evidence="6">The sequence shown here is derived from an EMBL/GenBank/DDBJ whole genome shotgun (WGS) entry which is preliminary data.</text>
</comment>
<evidence type="ECO:0000256" key="1">
    <source>
        <dbReference type="ARBA" id="ARBA00022845"/>
    </source>
</evidence>
<dbReference type="CDD" id="cd00552">
    <property type="entry name" value="RaiA"/>
    <property type="match status" value="1"/>
</dbReference>
<evidence type="ECO:0000256" key="2">
    <source>
        <dbReference type="ARBA" id="ARBA00038434"/>
    </source>
</evidence>
<dbReference type="GO" id="GO:0045900">
    <property type="term" value="P:negative regulation of translational elongation"/>
    <property type="evidence" value="ECO:0007669"/>
    <property type="project" value="TreeGrafter"/>
</dbReference>
<protein>
    <recommendedName>
        <fullName evidence="4">Ribosome hibernation promoting factor</fullName>
    </recommendedName>
    <alternativeName>
        <fullName evidence="5">Hibernation factor HPF</fullName>
    </alternativeName>
</protein>
<dbReference type="InterPro" id="IPR003489">
    <property type="entry name" value="RHF/RaiA"/>
</dbReference>
<evidence type="ECO:0000256" key="4">
    <source>
        <dbReference type="ARBA" id="ARBA00041148"/>
    </source>
</evidence>
<keyword evidence="1" id="KW-0810">Translation regulation</keyword>
<reference evidence="6 7" key="1">
    <citation type="submission" date="2019-04" db="EMBL/GenBank/DDBJ databases">
        <authorList>
            <person name="Grouzdev D.S."/>
            <person name="Nazina T.N."/>
        </authorList>
    </citation>
    <scope>NUCLEOTIDE SEQUENCE [LARGE SCALE GENOMIC DNA]</scope>
    <source>
        <strain evidence="6 7">SHC 3-19</strain>
    </source>
</reference>
<dbReference type="GO" id="GO:0022627">
    <property type="term" value="C:cytosolic small ribosomal subunit"/>
    <property type="evidence" value="ECO:0007669"/>
    <property type="project" value="TreeGrafter"/>
</dbReference>
<dbReference type="NCBIfam" id="TIGR00741">
    <property type="entry name" value="yfiA"/>
    <property type="match status" value="1"/>
</dbReference>
<dbReference type="GO" id="GO:0043024">
    <property type="term" value="F:ribosomal small subunit binding"/>
    <property type="evidence" value="ECO:0007669"/>
    <property type="project" value="TreeGrafter"/>
</dbReference>
<dbReference type="EMBL" id="SROY01000001">
    <property type="protein sequence ID" value="TLX23218.1"/>
    <property type="molecule type" value="Genomic_DNA"/>
</dbReference>
<dbReference type="Pfam" id="PF02482">
    <property type="entry name" value="Ribosomal_S30AE"/>
    <property type="match status" value="1"/>
</dbReference>
<accession>A0A5R9PKF3</accession>
<dbReference type="STRING" id="1123377.GCA_000423885_02586"/>
<dbReference type="RefSeq" id="WP_138347724.1">
    <property type="nucleotide sequence ID" value="NZ_SROY01000001.1"/>
</dbReference>
<proteinExistence type="inferred from homology"/>
<keyword evidence="7" id="KW-1185">Reference proteome</keyword>
<dbReference type="InterPro" id="IPR036567">
    <property type="entry name" value="RHF-like"/>
</dbReference>
<comment type="similarity">
    <text evidence="2">Belongs to the HPF/YfiA ribosome-associated protein family. Short HPF subfamily.</text>
</comment>
<dbReference type="Gene3D" id="3.30.160.100">
    <property type="entry name" value="Ribosome hibernation promotion factor-like"/>
    <property type="match status" value="1"/>
</dbReference>
<dbReference type="InterPro" id="IPR050574">
    <property type="entry name" value="HPF/YfiA_ribosome-assoc"/>
</dbReference>
<dbReference type="AlphaFoldDB" id="A0A5R9PKF3"/>
<gene>
    <name evidence="6" type="primary">raiA</name>
    <name evidence="6" type="ORF">E5S66_04165</name>
</gene>